<accession>A0A225E567</accession>
<evidence type="ECO:0000313" key="2">
    <source>
        <dbReference type="Proteomes" id="UP000214646"/>
    </source>
</evidence>
<name>A0A225E567_9BACT</name>
<organism evidence="1 2">
    <name type="scientific">Fimbriiglobus ruber</name>
    <dbReference type="NCBI Taxonomy" id="1908690"/>
    <lineage>
        <taxon>Bacteria</taxon>
        <taxon>Pseudomonadati</taxon>
        <taxon>Planctomycetota</taxon>
        <taxon>Planctomycetia</taxon>
        <taxon>Gemmatales</taxon>
        <taxon>Gemmataceae</taxon>
        <taxon>Fimbriiglobus</taxon>
    </lineage>
</organism>
<proteinExistence type="predicted"/>
<sequence length="152" mass="17577">MGHQIEYFASVPEPSVRRWLDRLGGFYCSDPGDVPFSWEGGLRSGGAFWAHMAPTACNFSLAMKYSALYHNLPEAIDFTRRFEVAFWEEFGPIPLVRVDEYLVGEWYRAAGRDWEEFDRPVEALLAWLQSRDGHWDLLAPDTKKTEPDISRE</sequence>
<dbReference type="RefSeq" id="WP_088252999.1">
    <property type="nucleotide sequence ID" value="NZ_NIDE01000002.1"/>
</dbReference>
<keyword evidence="2" id="KW-1185">Reference proteome</keyword>
<comment type="caution">
    <text evidence="1">The sequence shown here is derived from an EMBL/GenBank/DDBJ whole genome shotgun (WGS) entry which is preliminary data.</text>
</comment>
<protein>
    <submittedName>
        <fullName evidence="1">Uncharacterized protein</fullName>
    </submittedName>
</protein>
<evidence type="ECO:0000313" key="1">
    <source>
        <dbReference type="EMBL" id="OWK45246.1"/>
    </source>
</evidence>
<dbReference type="EMBL" id="NIDE01000002">
    <property type="protein sequence ID" value="OWK45246.1"/>
    <property type="molecule type" value="Genomic_DNA"/>
</dbReference>
<reference evidence="2" key="1">
    <citation type="submission" date="2017-06" db="EMBL/GenBank/DDBJ databases">
        <title>Genome analysis of Fimbriiglobus ruber SP5, the first member of the order Planctomycetales with confirmed chitinolytic capability.</title>
        <authorList>
            <person name="Ravin N.V."/>
            <person name="Rakitin A.L."/>
            <person name="Ivanova A.A."/>
            <person name="Beletsky A.V."/>
            <person name="Kulichevskaya I.S."/>
            <person name="Mardanov A.V."/>
            <person name="Dedysh S.N."/>
        </authorList>
    </citation>
    <scope>NUCLEOTIDE SEQUENCE [LARGE SCALE GENOMIC DNA]</scope>
    <source>
        <strain evidence="2">SP5</strain>
    </source>
</reference>
<dbReference type="AlphaFoldDB" id="A0A225E567"/>
<gene>
    <name evidence="1" type="ORF">FRUB_01577</name>
</gene>
<dbReference type="Proteomes" id="UP000214646">
    <property type="component" value="Unassembled WGS sequence"/>
</dbReference>